<accession>A0ABW4JEH4</accession>
<evidence type="ECO:0008006" key="3">
    <source>
        <dbReference type="Google" id="ProtNLM"/>
    </source>
</evidence>
<dbReference type="EMBL" id="JBHUCX010000019">
    <property type="protein sequence ID" value="MFD1674325.1"/>
    <property type="molecule type" value="Genomic_DNA"/>
</dbReference>
<dbReference type="Gene3D" id="3.40.50.300">
    <property type="entry name" value="P-loop containing nucleotide triphosphate hydrolases"/>
    <property type="match status" value="1"/>
</dbReference>
<dbReference type="Proteomes" id="UP001597079">
    <property type="component" value="Unassembled WGS sequence"/>
</dbReference>
<organism evidence="1 2">
    <name type="scientific">Alicyclobacillus fodiniaquatilis</name>
    <dbReference type="NCBI Taxonomy" id="1661150"/>
    <lineage>
        <taxon>Bacteria</taxon>
        <taxon>Bacillati</taxon>
        <taxon>Bacillota</taxon>
        <taxon>Bacilli</taxon>
        <taxon>Bacillales</taxon>
        <taxon>Alicyclobacillaceae</taxon>
        <taxon>Alicyclobacillus</taxon>
    </lineage>
</organism>
<keyword evidence="2" id="KW-1185">Reference proteome</keyword>
<evidence type="ECO:0000313" key="2">
    <source>
        <dbReference type="Proteomes" id="UP001597079"/>
    </source>
</evidence>
<dbReference type="SUPFAM" id="SSF53795">
    <property type="entry name" value="PEP carboxykinase-like"/>
    <property type="match status" value="1"/>
</dbReference>
<reference evidence="2" key="1">
    <citation type="journal article" date="2019" name="Int. J. Syst. Evol. Microbiol.">
        <title>The Global Catalogue of Microorganisms (GCM) 10K type strain sequencing project: providing services to taxonomists for standard genome sequencing and annotation.</title>
        <authorList>
            <consortium name="The Broad Institute Genomics Platform"/>
            <consortium name="The Broad Institute Genome Sequencing Center for Infectious Disease"/>
            <person name="Wu L."/>
            <person name="Ma J."/>
        </authorList>
    </citation>
    <scope>NUCLEOTIDE SEQUENCE [LARGE SCALE GENOMIC DNA]</scope>
    <source>
        <strain evidence="2">CGMCC 1.12286</strain>
    </source>
</reference>
<proteinExistence type="predicted"/>
<evidence type="ECO:0000313" key="1">
    <source>
        <dbReference type="EMBL" id="MFD1674325.1"/>
    </source>
</evidence>
<name>A0ABW4JEH4_9BACL</name>
<dbReference type="RefSeq" id="WP_377942198.1">
    <property type="nucleotide sequence ID" value="NZ_JBHUCX010000019.1"/>
</dbReference>
<dbReference type="InterPro" id="IPR027417">
    <property type="entry name" value="P-loop_NTPase"/>
</dbReference>
<sequence>MYQLMVKIGDHLISMTTTSSEVQGWVLETYCVVDTGDETKVCDLHLHIEAGYGLPFANQAYKVSAEETSIIYERLDYQLAVERDFTRALLKVNEQISLKHAMMNLYSAFIVHRNWGLLIHSSCAIDGGRAHLFSGHSGAGKSTVARLSHPRMLLSDEATIVRIRAGQVDVLDSPFRSDTTPEFTAESFPLAAINLLQQSSRIFRKPLTTSEAILRMMDKSFYWAFSQQETQNILGLYKTLLHVVPVYELEFQKNDLFWEAIS</sequence>
<gene>
    <name evidence="1" type="ORF">ACFSB2_06345</name>
</gene>
<comment type="caution">
    <text evidence="1">The sequence shown here is derived from an EMBL/GenBank/DDBJ whole genome shotgun (WGS) entry which is preliminary data.</text>
</comment>
<protein>
    <recommendedName>
        <fullName evidence="3">Hpr(Ser) kinase/phosphatase</fullName>
    </recommendedName>
</protein>